<dbReference type="EMBL" id="FOQH01000004">
    <property type="protein sequence ID" value="SFI05093.1"/>
    <property type="molecule type" value="Genomic_DNA"/>
</dbReference>
<feature type="region of interest" description="Disordered" evidence="1">
    <location>
        <begin position="1"/>
        <end position="60"/>
    </location>
</feature>
<keyword evidence="4" id="KW-1185">Reference proteome</keyword>
<reference evidence="3 4" key="1">
    <citation type="submission" date="2016-10" db="EMBL/GenBank/DDBJ databases">
        <authorList>
            <person name="de Groot N.N."/>
        </authorList>
    </citation>
    <scope>NUCLEOTIDE SEQUENCE [LARGE SCALE GENOMIC DNA]</scope>
    <source>
        <strain evidence="3 4">CGMCC 1.11030</strain>
    </source>
</reference>
<keyword evidence="2" id="KW-0812">Transmembrane</keyword>
<feature type="compositionally biased region" description="Basic and acidic residues" evidence="1">
    <location>
        <begin position="1"/>
        <end position="14"/>
    </location>
</feature>
<protein>
    <submittedName>
        <fullName evidence="3">Uncharacterized protein</fullName>
    </submittedName>
</protein>
<keyword evidence="2" id="KW-0472">Membrane</keyword>
<name>A0A1I3F1Q9_9RHOB</name>
<evidence type="ECO:0000313" key="4">
    <source>
        <dbReference type="Proteomes" id="UP000199377"/>
    </source>
</evidence>
<feature type="transmembrane region" description="Helical" evidence="2">
    <location>
        <begin position="313"/>
        <end position="334"/>
    </location>
</feature>
<evidence type="ECO:0000256" key="2">
    <source>
        <dbReference type="SAM" id="Phobius"/>
    </source>
</evidence>
<accession>A0A1I3F1Q9</accession>
<feature type="transmembrane region" description="Helical" evidence="2">
    <location>
        <begin position="208"/>
        <end position="234"/>
    </location>
</feature>
<feature type="transmembrane region" description="Helical" evidence="2">
    <location>
        <begin position="246"/>
        <end position="267"/>
    </location>
</feature>
<organism evidence="3 4">
    <name type="scientific">Albimonas pacifica</name>
    <dbReference type="NCBI Taxonomy" id="1114924"/>
    <lineage>
        <taxon>Bacteria</taxon>
        <taxon>Pseudomonadati</taxon>
        <taxon>Pseudomonadota</taxon>
        <taxon>Alphaproteobacteria</taxon>
        <taxon>Rhodobacterales</taxon>
        <taxon>Paracoccaceae</taxon>
        <taxon>Albimonas</taxon>
    </lineage>
</organism>
<dbReference type="RefSeq" id="WP_092859323.1">
    <property type="nucleotide sequence ID" value="NZ_FOQH01000004.1"/>
</dbReference>
<sequence>MPRDGSSEDSDRGDAAAGKADAPRPRDADVGMAMPIPEADGDADGNGYDQARAAEDPAPAGAAAGDRFKAWLDELVAELGERVVRIYVCTDQYMVFSTEDRDAPSGDGGLRALRYAVRHGDGRAFRERYHGLSSDVAAMVTAIVGARPVLPLDVAQQNYEAIRERSMWQAAQAVAAALDGSPEVASGLISRARAAIETYRDSIVRSRYLVGASVALALCVILAAMFSAAAARFFGPLGAPDEGLPAVANLLLTGAVGSYFSVIYALGKVKVDHAISLAEMVVLGASRIATGAIAAGVAVLLIQGGWIMAGVDAAHAGTTLLLFAFLAGFSEMFIPNALKETEGKSAAAPPPASPPG</sequence>
<keyword evidence="2" id="KW-1133">Transmembrane helix</keyword>
<dbReference type="AlphaFoldDB" id="A0A1I3F1Q9"/>
<dbReference type="OrthoDB" id="8447980at2"/>
<feature type="transmembrane region" description="Helical" evidence="2">
    <location>
        <begin position="288"/>
        <end position="307"/>
    </location>
</feature>
<evidence type="ECO:0000313" key="3">
    <source>
        <dbReference type="EMBL" id="SFI05093.1"/>
    </source>
</evidence>
<dbReference type="Proteomes" id="UP000199377">
    <property type="component" value="Unassembled WGS sequence"/>
</dbReference>
<proteinExistence type="predicted"/>
<dbReference type="STRING" id="1114924.SAMN05216258_1045"/>
<gene>
    <name evidence="3" type="ORF">SAMN05216258_1045</name>
</gene>
<evidence type="ECO:0000256" key="1">
    <source>
        <dbReference type="SAM" id="MobiDB-lite"/>
    </source>
</evidence>